<comment type="caution">
    <text evidence="1">The sequence shown here is derived from an EMBL/GenBank/DDBJ whole genome shotgun (WGS) entry which is preliminary data.</text>
</comment>
<reference evidence="1" key="1">
    <citation type="submission" date="2022-10" db="EMBL/GenBank/DDBJ databases">
        <authorList>
            <person name="Hyden B.L."/>
            <person name="Feng K."/>
            <person name="Yates T."/>
            <person name="Jawdy S."/>
            <person name="Smart L.B."/>
            <person name="Muchero W."/>
        </authorList>
    </citation>
    <scope>NUCLEOTIDE SEQUENCE</scope>
    <source>
        <tissue evidence="1">Shoot tip</tissue>
    </source>
</reference>
<dbReference type="Proteomes" id="UP001141253">
    <property type="component" value="Chromosome 9"/>
</dbReference>
<accession>A0ABQ9BLK1</accession>
<sequence>MAATVGLIKLKAKFTPGRFLLPPPRDQKLRTCPFLGCGQQEPLRIELVTECALTTARVSFGTLNPPNLQSSRLDLVITGAGGCSVSVSFTAACRSWRPGMSESSSSLFLHESPYGA</sequence>
<organism evidence="1 2">
    <name type="scientific">Salix suchowensis</name>
    <dbReference type="NCBI Taxonomy" id="1278906"/>
    <lineage>
        <taxon>Eukaryota</taxon>
        <taxon>Viridiplantae</taxon>
        <taxon>Streptophyta</taxon>
        <taxon>Embryophyta</taxon>
        <taxon>Tracheophyta</taxon>
        <taxon>Spermatophyta</taxon>
        <taxon>Magnoliopsida</taxon>
        <taxon>eudicotyledons</taxon>
        <taxon>Gunneridae</taxon>
        <taxon>Pentapetalae</taxon>
        <taxon>rosids</taxon>
        <taxon>fabids</taxon>
        <taxon>Malpighiales</taxon>
        <taxon>Salicaceae</taxon>
        <taxon>Saliceae</taxon>
        <taxon>Salix</taxon>
    </lineage>
</organism>
<gene>
    <name evidence="1" type="ORF">OIU77_028522</name>
</gene>
<proteinExistence type="predicted"/>
<evidence type="ECO:0000313" key="1">
    <source>
        <dbReference type="EMBL" id="KAJ6385362.1"/>
    </source>
</evidence>
<name>A0ABQ9BLK1_9ROSI</name>
<evidence type="ECO:0000313" key="2">
    <source>
        <dbReference type="Proteomes" id="UP001141253"/>
    </source>
</evidence>
<dbReference type="EMBL" id="JAPFFI010000008">
    <property type="protein sequence ID" value="KAJ6385362.1"/>
    <property type="molecule type" value="Genomic_DNA"/>
</dbReference>
<protein>
    <submittedName>
        <fullName evidence="1">Uncharacterized protein</fullName>
    </submittedName>
</protein>
<reference evidence="1" key="2">
    <citation type="journal article" date="2023" name="Int. J. Mol. Sci.">
        <title>De Novo Assembly and Annotation of 11 Diverse Shrub Willow (Salix) Genomes Reveals Novel Gene Organization in Sex-Linked Regions.</title>
        <authorList>
            <person name="Hyden B."/>
            <person name="Feng K."/>
            <person name="Yates T.B."/>
            <person name="Jawdy S."/>
            <person name="Cereghino C."/>
            <person name="Smart L.B."/>
            <person name="Muchero W."/>
        </authorList>
    </citation>
    <scope>NUCLEOTIDE SEQUENCE</scope>
    <source>
        <tissue evidence="1">Shoot tip</tissue>
    </source>
</reference>
<keyword evidence="2" id="KW-1185">Reference proteome</keyword>